<gene>
    <name evidence="4" type="ORF">FCC1311_008782</name>
</gene>
<dbReference type="GO" id="GO:0036159">
    <property type="term" value="P:inner dynein arm assembly"/>
    <property type="evidence" value="ECO:0007669"/>
    <property type="project" value="InterPro"/>
</dbReference>
<dbReference type="Pfam" id="PF24161">
    <property type="entry name" value="CCDC39"/>
    <property type="match status" value="1"/>
</dbReference>
<feature type="coiled-coil region" evidence="2">
    <location>
        <begin position="728"/>
        <end position="769"/>
    </location>
</feature>
<accession>A0A2R5G0X7</accession>
<dbReference type="AlphaFoldDB" id="A0A2R5G0X7"/>
<comment type="caution">
    <text evidence="4">The sequence shown here is derived from an EMBL/GenBank/DDBJ whole genome shotgun (WGS) entry which is preliminary data.</text>
</comment>
<dbReference type="GO" id="GO:0005930">
    <property type="term" value="C:axoneme"/>
    <property type="evidence" value="ECO:0007669"/>
    <property type="project" value="InterPro"/>
</dbReference>
<dbReference type="GO" id="GO:0060285">
    <property type="term" value="P:cilium-dependent cell motility"/>
    <property type="evidence" value="ECO:0007669"/>
    <property type="project" value="TreeGrafter"/>
</dbReference>
<feature type="coiled-coil region" evidence="2">
    <location>
        <begin position="794"/>
        <end position="873"/>
    </location>
</feature>
<reference evidence="4 5" key="1">
    <citation type="submission" date="2017-12" db="EMBL/GenBank/DDBJ databases">
        <title>Sequencing, de novo assembly and annotation of complete genome of a new Thraustochytrid species, strain FCC1311.</title>
        <authorList>
            <person name="Sedici K."/>
            <person name="Godart F."/>
            <person name="Aiese Cigliano R."/>
            <person name="Sanseverino W."/>
            <person name="Barakat M."/>
            <person name="Ortet P."/>
            <person name="Marechal E."/>
            <person name="Cagnac O."/>
            <person name="Amato A."/>
        </authorList>
    </citation>
    <scope>NUCLEOTIDE SEQUENCE [LARGE SCALE GENOMIC DNA]</scope>
</reference>
<feature type="compositionally biased region" description="Acidic residues" evidence="3">
    <location>
        <begin position="25"/>
        <end position="35"/>
    </location>
</feature>
<dbReference type="Proteomes" id="UP000241890">
    <property type="component" value="Unassembled WGS sequence"/>
</dbReference>
<sequence>MDIPVYEVADDEHEDDKKDRLEAGANEDEVEEEKELDNTSVNDNGATRWVGASDEGYDNVENLDQDEDEDDDDMALDGGVPLFANRENRELHKHISQLELELEKAQEKLLEHEERKRAMAEHVKSVQQEFRHTQQLLEAKRKELDTEKHMEQMSKREAGRVKLEIAKTDTAKEDLQTQLSAVQNEIFKGNDLMDKFKVSMNFNQEELEQWTLAMTQNEDDKNAFERYMKSDDAKTKELNFTIEKLTVELQEKRKLLDEEVTETQAKQIELDKTAEEFRARHRERQDVIHQWQNAIAQVKARDEDIQKAGENFAISKSDLRHAKKDLGAEKARLEALEADCQEMETQSQLVDRILQKKRAEEVEVKERVENFRAEVELRKTEVAKASNEVQIARQKVVNAKLGIEEAQTKLDGARERLQVAKQALEEARNDTSTAELSASAAEEALHAREAEVKAVEQALAHLKDVTFRESEALFQSRQREANLLAEISGAQATGKNLSHEIQRLDEESLRQKELVYTAEFQIQQLERRVARAKGIRSDDEKKVLNKRIAECKQELEAAQSQNGMLLSQVKNLEDELRSTKRAAVSAKEQRKELSARLHELKLENGSAENSLQGIMKQKEDAMVNHDLMKLQVKSLRDQLNERADKVYGLENRKFQLEMSMQERKKEIQVHSDMQRARAKLAEEERHKIAMEAKDCKLRVQKLEKKFATIAKSPEVGEDGEERSQAYFVIAAAQRREELQREGDELDAEIRKATREIRALEETLADINAINSKSRTAAHRANPKSHDAMELRRVVRETEAARDTAFKKKKELQRLIADLAEDKRRIEQLHEQAKVASENSLHLDQTHEQVVAEVGQQQAQLDRANAKLREHRYQHRESLGLSRDKESVHETIFKNDLLNQTRDSVLYTLGQLTKEFPEMEDDLQLHLGRFGLNIPSAPPETPSMGFDVA</sequence>
<name>A0A2R5G0X7_9STRA</name>
<dbReference type="OrthoDB" id="10259720at2759"/>
<evidence type="ECO:0000313" key="4">
    <source>
        <dbReference type="EMBL" id="GBG24660.1"/>
    </source>
</evidence>
<evidence type="ECO:0000256" key="2">
    <source>
        <dbReference type="SAM" id="Coils"/>
    </source>
</evidence>
<evidence type="ECO:0000256" key="3">
    <source>
        <dbReference type="SAM" id="MobiDB-lite"/>
    </source>
</evidence>
<feature type="coiled-coil region" evidence="2">
    <location>
        <begin position="487"/>
        <end position="610"/>
    </location>
</feature>
<feature type="compositionally biased region" description="Acidic residues" evidence="3">
    <location>
        <begin position="55"/>
        <end position="75"/>
    </location>
</feature>
<protein>
    <submittedName>
        <fullName evidence="4">Coiled-coil domain-containing protein 39</fullName>
    </submittedName>
</protein>
<dbReference type="FunCoup" id="A0A2R5G0X7">
    <property type="interactions" value="2"/>
</dbReference>
<dbReference type="InterPro" id="IPR033290">
    <property type="entry name" value="CCDC39"/>
</dbReference>
<dbReference type="GO" id="GO:0003341">
    <property type="term" value="P:cilium movement"/>
    <property type="evidence" value="ECO:0007669"/>
    <property type="project" value="InterPro"/>
</dbReference>
<feature type="coiled-coil region" evidence="2">
    <location>
        <begin position="88"/>
        <end position="185"/>
    </location>
</feature>
<dbReference type="PANTHER" id="PTHR18962">
    <property type="entry name" value="COILED-COIL DOMAIN-CONTAINING PROTEIN 39"/>
    <property type="match status" value="1"/>
</dbReference>
<keyword evidence="1 2" id="KW-0175">Coiled coil</keyword>
<feature type="coiled-coil region" evidence="2">
    <location>
        <begin position="319"/>
        <end position="458"/>
    </location>
</feature>
<dbReference type="PANTHER" id="PTHR18962:SF0">
    <property type="entry name" value="COILED-COIL DOMAIN-CONTAINING PROTEIN 39"/>
    <property type="match status" value="1"/>
</dbReference>
<evidence type="ECO:0000313" key="5">
    <source>
        <dbReference type="Proteomes" id="UP000241890"/>
    </source>
</evidence>
<dbReference type="InParanoid" id="A0A2R5G0X7"/>
<dbReference type="SUPFAM" id="SSF57997">
    <property type="entry name" value="Tropomyosin"/>
    <property type="match status" value="1"/>
</dbReference>
<proteinExistence type="predicted"/>
<feature type="region of interest" description="Disordered" evidence="3">
    <location>
        <begin position="1"/>
        <end position="76"/>
    </location>
</feature>
<dbReference type="EMBL" id="BEYU01000008">
    <property type="protein sequence ID" value="GBG24660.1"/>
    <property type="molecule type" value="Genomic_DNA"/>
</dbReference>
<keyword evidence="5" id="KW-1185">Reference proteome</keyword>
<organism evidence="4 5">
    <name type="scientific">Hondaea fermentalgiana</name>
    <dbReference type="NCBI Taxonomy" id="2315210"/>
    <lineage>
        <taxon>Eukaryota</taxon>
        <taxon>Sar</taxon>
        <taxon>Stramenopiles</taxon>
        <taxon>Bigyra</taxon>
        <taxon>Labyrinthulomycetes</taxon>
        <taxon>Thraustochytrida</taxon>
        <taxon>Thraustochytriidae</taxon>
        <taxon>Hondaea</taxon>
    </lineage>
</organism>
<evidence type="ECO:0000256" key="1">
    <source>
        <dbReference type="ARBA" id="ARBA00023054"/>
    </source>
</evidence>